<accession>A0A6J5NCA7</accession>
<organism evidence="2">
    <name type="scientific">uncultured Caudovirales phage</name>
    <dbReference type="NCBI Taxonomy" id="2100421"/>
    <lineage>
        <taxon>Viruses</taxon>
        <taxon>Duplodnaviria</taxon>
        <taxon>Heunggongvirae</taxon>
        <taxon>Uroviricota</taxon>
        <taxon>Caudoviricetes</taxon>
        <taxon>Peduoviridae</taxon>
        <taxon>Maltschvirus</taxon>
        <taxon>Maltschvirus maltsch</taxon>
    </lineage>
</organism>
<gene>
    <name evidence="1" type="ORF">UFOVP409_17</name>
    <name evidence="2" type="ORF">UFOVP684_18</name>
</gene>
<proteinExistence type="predicted"/>
<dbReference type="EMBL" id="LR796382">
    <property type="protein sequence ID" value="CAB4140189.1"/>
    <property type="molecule type" value="Genomic_DNA"/>
</dbReference>
<evidence type="ECO:0000313" key="2">
    <source>
        <dbReference type="EMBL" id="CAB4157360.1"/>
    </source>
</evidence>
<sequence length="88" mass="10275">MPYAKPNTDQSNLFGQNESWKEEWQGMPEYEQKNLLPEFSVRINFASADDLRKFADLIEQPITTKTASVWYPAQAKELLSDKRYVDES</sequence>
<name>A0A6J5NCA7_9CAUD</name>
<dbReference type="EMBL" id="LR796652">
    <property type="protein sequence ID" value="CAB4157360.1"/>
    <property type="molecule type" value="Genomic_DNA"/>
</dbReference>
<evidence type="ECO:0000313" key="1">
    <source>
        <dbReference type="EMBL" id="CAB4140189.1"/>
    </source>
</evidence>
<protein>
    <submittedName>
        <fullName evidence="2">Uncharacterized protein</fullName>
    </submittedName>
</protein>
<reference evidence="2" key="1">
    <citation type="submission" date="2020-04" db="EMBL/GenBank/DDBJ databases">
        <authorList>
            <person name="Chiriac C."/>
            <person name="Salcher M."/>
            <person name="Ghai R."/>
            <person name="Kavagutti S V."/>
        </authorList>
    </citation>
    <scope>NUCLEOTIDE SEQUENCE</scope>
</reference>